<dbReference type="EMBL" id="SODD01000021">
    <property type="protein sequence ID" value="TDW16622.1"/>
    <property type="molecule type" value="Genomic_DNA"/>
</dbReference>
<sequence>MEFDRVKNGYNRYQVDSELAAKNQEIDELQRKLLAYKKQNEENDRKIEEIGRKYTKLLHDLDIKERAIREMTRNALDEANGILTTANRNADMIVKEALQNAKTILLNISKLGIEAHEIKINLNEQLQILSETIDGFDIPPIPNVELIEKKYKE</sequence>
<gene>
    <name evidence="2" type="ORF">EDD63_12111</name>
</gene>
<dbReference type="Proteomes" id="UP000294743">
    <property type="component" value="Unassembled WGS sequence"/>
</dbReference>
<dbReference type="RefSeq" id="WP_166667571.1">
    <property type="nucleotide sequence ID" value="NZ_SODD01000021.1"/>
</dbReference>
<accession>A0A4R7ZH06</accession>
<comment type="caution">
    <text evidence="2">The sequence shown here is derived from an EMBL/GenBank/DDBJ whole genome shotgun (WGS) entry which is preliminary data.</text>
</comment>
<dbReference type="Pfam" id="PF05103">
    <property type="entry name" value="DivIVA"/>
    <property type="match status" value="1"/>
</dbReference>
<name>A0A4R7ZH06_9FIRM</name>
<evidence type="ECO:0000313" key="3">
    <source>
        <dbReference type="Proteomes" id="UP000294743"/>
    </source>
</evidence>
<protein>
    <submittedName>
        <fullName evidence="2">DivIVA protein</fullName>
    </submittedName>
</protein>
<reference evidence="2 3" key="1">
    <citation type="submission" date="2019-03" db="EMBL/GenBank/DDBJ databases">
        <title>Genomic Encyclopedia of Type Strains, Phase IV (KMG-IV): sequencing the most valuable type-strain genomes for metagenomic binning, comparative biology and taxonomic classification.</title>
        <authorList>
            <person name="Goeker M."/>
        </authorList>
    </citation>
    <scope>NUCLEOTIDE SEQUENCE [LARGE SCALE GENOMIC DNA]</scope>
    <source>
        <strain evidence="2 3">DSM 28867</strain>
    </source>
</reference>
<keyword evidence="3" id="KW-1185">Reference proteome</keyword>
<dbReference type="AlphaFoldDB" id="A0A4R7ZH06"/>
<feature type="coiled-coil region" evidence="1">
    <location>
        <begin position="12"/>
        <end position="46"/>
    </location>
</feature>
<dbReference type="InterPro" id="IPR007793">
    <property type="entry name" value="DivIVA_fam"/>
</dbReference>
<keyword evidence="1" id="KW-0175">Coiled coil</keyword>
<evidence type="ECO:0000313" key="2">
    <source>
        <dbReference type="EMBL" id="TDW16622.1"/>
    </source>
</evidence>
<evidence type="ECO:0000256" key="1">
    <source>
        <dbReference type="SAM" id="Coils"/>
    </source>
</evidence>
<organism evidence="2 3">
    <name type="scientific">Breznakia blatticola</name>
    <dbReference type="NCBI Taxonomy" id="1754012"/>
    <lineage>
        <taxon>Bacteria</taxon>
        <taxon>Bacillati</taxon>
        <taxon>Bacillota</taxon>
        <taxon>Erysipelotrichia</taxon>
        <taxon>Erysipelotrichales</taxon>
        <taxon>Erysipelotrichaceae</taxon>
        <taxon>Breznakia</taxon>
    </lineage>
</organism>
<proteinExistence type="predicted"/>